<dbReference type="EMBL" id="KC801932">
    <property type="protein sequence ID" value="AGJ71678.1"/>
    <property type="molecule type" value="Genomic_DNA"/>
</dbReference>
<dbReference type="KEGG" id="vg:16205012"/>
<sequence length="78" mass="8975">MFIISSYYDSRQRVALSSVSVNPVSSEVNDYEILDSVKKEIDRVVPEKYRMVKGRDSLSIIKLQGEVSIQNHVVLYPR</sequence>
<evidence type="ECO:0000313" key="1">
    <source>
        <dbReference type="EMBL" id="AGJ71678.1"/>
    </source>
</evidence>
<proteinExistence type="predicted"/>
<dbReference type="GeneID" id="16205012"/>
<keyword evidence="2" id="KW-1185">Reference proteome</keyword>
<accession>M9V342</accession>
<evidence type="ECO:0000313" key="2">
    <source>
        <dbReference type="Proteomes" id="UP000012999"/>
    </source>
</evidence>
<name>M9V342_9CAUD</name>
<organism evidence="1 2">
    <name type="scientific">Escherichia phage Lw1</name>
    <dbReference type="NCBI Taxonomy" id="1307804"/>
    <lineage>
        <taxon>Viruses</taxon>
        <taxon>Duplodnaviria</taxon>
        <taxon>Heunggongvirae</taxon>
        <taxon>Uroviricota</taxon>
        <taxon>Caudoviricetes</taxon>
        <taxon>Pantevenvirales</taxon>
        <taxon>Straboviridae</taxon>
        <taxon>Pseudotevenvirus</taxon>
        <taxon>Pseudotevenvirus lw1</taxon>
    </lineage>
</organism>
<protein>
    <submittedName>
        <fullName evidence="1">Uncharacterized protein</fullName>
    </submittedName>
</protein>
<gene>
    <name evidence="1" type="ORF">Lw1_gp273</name>
</gene>
<dbReference type="Proteomes" id="UP000012999">
    <property type="component" value="Segment"/>
</dbReference>
<reference evidence="1" key="1">
    <citation type="submission" date="2013-03" db="EMBL/GenBank/DDBJ databases">
        <authorList>
            <person name="Kushkina A.I."/>
            <person name="Tovkach F.I."/>
            <person name="Comeau A.M."/>
            <person name="Kostetskii I.E."/>
            <person name="Lisovskiy I."/>
            <person name="Ostapchuk A.M."/>
            <person name="Voychuk S.I."/>
            <person name="Gorb T.Y."/>
            <person name="Romanyuk L.V."/>
        </authorList>
    </citation>
    <scope>NUCLEOTIDE SEQUENCE [LARGE SCALE GENOMIC DNA]</scope>
</reference>
<dbReference type="RefSeq" id="YP_008060793.1">
    <property type="nucleotide sequence ID" value="NC_021344.2"/>
</dbReference>